<dbReference type="GO" id="GO:0004376">
    <property type="term" value="F:GPI mannosyltransferase activity"/>
    <property type="evidence" value="ECO:0007669"/>
    <property type="project" value="InterPro"/>
</dbReference>
<dbReference type="PANTHER" id="PTHR12468:SF2">
    <property type="entry name" value="GPI MANNOSYLTRANSFERASE 2"/>
    <property type="match status" value="1"/>
</dbReference>
<evidence type="ECO:0000256" key="7">
    <source>
        <dbReference type="ARBA" id="ARBA00022824"/>
    </source>
</evidence>
<keyword evidence="13" id="KW-1185">Reference proteome</keyword>
<evidence type="ECO:0000256" key="6">
    <source>
        <dbReference type="ARBA" id="ARBA00022692"/>
    </source>
</evidence>
<feature type="region of interest" description="Disordered" evidence="10">
    <location>
        <begin position="244"/>
        <end position="266"/>
    </location>
</feature>
<dbReference type="RefSeq" id="WP_071657469.1">
    <property type="nucleotide sequence ID" value="NZ_MLCF01000085.1"/>
</dbReference>
<proteinExistence type="predicted"/>
<evidence type="ECO:0008006" key="14">
    <source>
        <dbReference type="Google" id="ProtNLM"/>
    </source>
</evidence>
<feature type="transmembrane region" description="Helical" evidence="11">
    <location>
        <begin position="333"/>
        <end position="354"/>
    </location>
</feature>
<keyword evidence="7" id="KW-0256">Endoplasmic reticulum</keyword>
<accession>A0A1J7BD00</accession>
<dbReference type="EMBL" id="MLCF01000085">
    <property type="protein sequence ID" value="OIV36571.1"/>
    <property type="molecule type" value="Genomic_DNA"/>
</dbReference>
<feature type="transmembrane region" description="Helical" evidence="11">
    <location>
        <begin position="274"/>
        <end position="294"/>
    </location>
</feature>
<dbReference type="AlphaFoldDB" id="A0A1J7BD00"/>
<evidence type="ECO:0000256" key="9">
    <source>
        <dbReference type="ARBA" id="ARBA00023136"/>
    </source>
</evidence>
<keyword evidence="3" id="KW-0337">GPI-anchor biosynthesis</keyword>
<dbReference type="UniPathway" id="UPA00196"/>
<dbReference type="GO" id="GO:0000009">
    <property type="term" value="F:alpha-1,6-mannosyltransferase activity"/>
    <property type="evidence" value="ECO:0007669"/>
    <property type="project" value="InterPro"/>
</dbReference>
<dbReference type="Proteomes" id="UP000243342">
    <property type="component" value="Unassembled WGS sequence"/>
</dbReference>
<dbReference type="PANTHER" id="PTHR12468">
    <property type="entry name" value="GPI MANNOSYLTRANSFERASE 2"/>
    <property type="match status" value="1"/>
</dbReference>
<feature type="transmembrane region" description="Helical" evidence="11">
    <location>
        <begin position="385"/>
        <end position="401"/>
    </location>
</feature>
<feature type="transmembrane region" description="Helical" evidence="11">
    <location>
        <begin position="167"/>
        <end position="187"/>
    </location>
</feature>
<dbReference type="InterPro" id="IPR007315">
    <property type="entry name" value="PIG-V/Gpi18"/>
</dbReference>
<comment type="caution">
    <text evidence="12">The sequence shown here is derived from an EMBL/GenBank/DDBJ whole genome shotgun (WGS) entry which is preliminary data.</text>
</comment>
<name>A0A1J7BD00_9ACTN</name>
<evidence type="ECO:0000313" key="13">
    <source>
        <dbReference type="Proteomes" id="UP000243342"/>
    </source>
</evidence>
<evidence type="ECO:0000256" key="3">
    <source>
        <dbReference type="ARBA" id="ARBA00022502"/>
    </source>
</evidence>
<evidence type="ECO:0000256" key="5">
    <source>
        <dbReference type="ARBA" id="ARBA00022679"/>
    </source>
</evidence>
<organism evidence="12 13">
    <name type="scientific">Mangrovactinospora gilvigrisea</name>
    <dbReference type="NCBI Taxonomy" id="1428644"/>
    <lineage>
        <taxon>Bacteria</taxon>
        <taxon>Bacillati</taxon>
        <taxon>Actinomycetota</taxon>
        <taxon>Actinomycetes</taxon>
        <taxon>Kitasatosporales</taxon>
        <taxon>Streptomycetaceae</taxon>
        <taxon>Mangrovactinospora</taxon>
    </lineage>
</organism>
<dbReference type="GO" id="GO:0016020">
    <property type="term" value="C:membrane"/>
    <property type="evidence" value="ECO:0007669"/>
    <property type="project" value="GOC"/>
</dbReference>
<feature type="transmembrane region" description="Helical" evidence="11">
    <location>
        <begin position="133"/>
        <end position="155"/>
    </location>
</feature>
<keyword evidence="6 11" id="KW-0812">Transmembrane</keyword>
<feature type="region of interest" description="Disordered" evidence="10">
    <location>
        <begin position="1"/>
        <end position="28"/>
    </location>
</feature>
<reference evidence="12 13" key="1">
    <citation type="submission" date="2016-10" db="EMBL/GenBank/DDBJ databases">
        <title>Genome sequence of Streptomyces gilvigriseus MUSC 26.</title>
        <authorList>
            <person name="Lee L.-H."/>
            <person name="Ser H.-L."/>
        </authorList>
    </citation>
    <scope>NUCLEOTIDE SEQUENCE [LARGE SCALE GENOMIC DNA]</scope>
    <source>
        <strain evidence="12 13">MUSC 26</strain>
    </source>
</reference>
<evidence type="ECO:0000256" key="10">
    <source>
        <dbReference type="SAM" id="MobiDB-lite"/>
    </source>
</evidence>
<keyword evidence="5" id="KW-0808">Transferase</keyword>
<keyword evidence="8 11" id="KW-1133">Transmembrane helix</keyword>
<evidence type="ECO:0000256" key="1">
    <source>
        <dbReference type="ARBA" id="ARBA00004477"/>
    </source>
</evidence>
<evidence type="ECO:0000313" key="12">
    <source>
        <dbReference type="EMBL" id="OIV36571.1"/>
    </source>
</evidence>
<evidence type="ECO:0000256" key="11">
    <source>
        <dbReference type="SAM" id="Phobius"/>
    </source>
</evidence>
<evidence type="ECO:0000256" key="4">
    <source>
        <dbReference type="ARBA" id="ARBA00022676"/>
    </source>
</evidence>
<feature type="compositionally biased region" description="Low complexity" evidence="10">
    <location>
        <begin position="1"/>
        <end position="13"/>
    </location>
</feature>
<comment type="subcellular location">
    <subcellularLocation>
        <location evidence="1">Endoplasmic reticulum membrane</location>
        <topology evidence="1">Multi-pass membrane protein</topology>
    </subcellularLocation>
</comment>
<evidence type="ECO:0000256" key="8">
    <source>
        <dbReference type="ARBA" id="ARBA00022989"/>
    </source>
</evidence>
<evidence type="ECO:0000256" key="2">
    <source>
        <dbReference type="ARBA" id="ARBA00004687"/>
    </source>
</evidence>
<keyword evidence="9 11" id="KW-0472">Membrane</keyword>
<comment type="pathway">
    <text evidence="2">Glycolipid biosynthesis; glycosylphosphatidylinositol-anchor biosynthesis.</text>
</comment>
<feature type="transmembrane region" description="Helical" evidence="11">
    <location>
        <begin position="408"/>
        <end position="433"/>
    </location>
</feature>
<gene>
    <name evidence="12" type="ORF">BIV57_15560</name>
</gene>
<dbReference type="GO" id="GO:0006506">
    <property type="term" value="P:GPI anchor biosynthetic process"/>
    <property type="evidence" value="ECO:0007669"/>
    <property type="project" value="UniProtKB-UniPathway"/>
</dbReference>
<protein>
    <recommendedName>
        <fullName evidence="14">Glycosyltransferase RgtA/B/C/D-like domain-containing protein</fullName>
    </recommendedName>
</protein>
<feature type="transmembrane region" description="Helical" evidence="11">
    <location>
        <begin position="43"/>
        <end position="70"/>
    </location>
</feature>
<feature type="transmembrane region" description="Helical" evidence="11">
    <location>
        <begin position="361"/>
        <end position="379"/>
    </location>
</feature>
<keyword evidence="4" id="KW-0328">Glycosyltransferase</keyword>
<dbReference type="STRING" id="1428644.BIV57_15560"/>
<sequence>MPVADPARAAAPGPARPDRRPTGGPAPVLGRAARLRDRLRAELLVAAPALTTYLALRFFGIAVLAAWAHLKGAPAAGQLLGGDWDSVWYRGIAAHGYAHAIPPPDHHGRRDCNLAFFPLLPLGMKLLTGLTGLPLGVSGVVLAMLGGLVAAWALYLIGRLLHGPRTGLVLVVLWASLPMAVVENMAYTEAPFTALAAWSLYAVLRGRRLTAGALSLLAGLTRPTGAAIAAAVVVAAGTALVRERGRDRGRPRGQGPDGERPGSNGRRAARTWRIVAAAALAPLGWLGYLAWVGVRLGSPGGYFAVQRAYGSTWDGGRGALHAAKMVLITSKPLMYYVVTLVLVAAAALFVVCVLRRQPLPLLVYSGVLLLITYGGAGFYTSKARFLIPAFPLLLPVARALARMRTSTAAAMLVPLVLGSAWFGGHLVLVWPYAP</sequence>
<feature type="transmembrane region" description="Helical" evidence="11">
    <location>
        <begin position="224"/>
        <end position="242"/>
    </location>
</feature>